<sequence length="466" mass="51834">MFLLNNCFVLFLFILFVPFLNSEKVVVGYGSHTKEGEKITKMGVAQRIVNKNEDLEGYGNVENACNVSIDDGGNIILHYTKEGTIKEKGCVVDMLTTEKWSDRFEFVATVMNDPEELGKCLKPKLESGMNENTLPFAFSINLDIFKELSDGPQYNYVSCAFCDVVADKSCMERTGLEFAWSIHDNKVNVHMGPIGEPKEWDKRHSKDIPSNKQSEIKVTIEEEKWFKIDELIFYDGKIENPKCYKKGDRIKPKAWEIVGGKYEGGFNYLFVFYLLPQKATFKHSCSDGSCKGIIKESPNGPNCKEIQIKFNGSNYKLLMNGENVEQSTTLNISTSLSTTNIPINSTNIQTTNILTTKEEEGGSAKWLLIGGIGGSILIILIIGGVILFILMISKNNKEGNNEETKGESNVVRGMSTTNVGMTTTTTKNTTKGGKTTTTTKKNEESKGEEGGKVLKILVVMLVQKSK</sequence>
<reference evidence="4 5" key="1">
    <citation type="submission" date="2020-08" db="EMBL/GenBank/DDBJ databases">
        <authorList>
            <person name="Koutsovoulos G."/>
            <person name="Danchin GJ E."/>
        </authorList>
    </citation>
    <scope>NUCLEOTIDE SEQUENCE [LARGE SCALE GENOMIC DNA]</scope>
</reference>
<keyword evidence="2" id="KW-0812">Transmembrane</keyword>
<accession>A0A6V7TWM9</accession>
<evidence type="ECO:0000256" key="2">
    <source>
        <dbReference type="SAM" id="Phobius"/>
    </source>
</evidence>
<organism evidence="4 5">
    <name type="scientific">Meloidogyne enterolobii</name>
    <name type="common">Root-knot nematode worm</name>
    <name type="synonym">Meloidogyne mayaguensis</name>
    <dbReference type="NCBI Taxonomy" id="390850"/>
    <lineage>
        <taxon>Eukaryota</taxon>
        <taxon>Metazoa</taxon>
        <taxon>Ecdysozoa</taxon>
        <taxon>Nematoda</taxon>
        <taxon>Chromadorea</taxon>
        <taxon>Rhabditida</taxon>
        <taxon>Tylenchina</taxon>
        <taxon>Tylenchomorpha</taxon>
        <taxon>Tylenchoidea</taxon>
        <taxon>Meloidogynidae</taxon>
        <taxon>Meloidogyninae</taxon>
        <taxon>Meloidogyne</taxon>
    </lineage>
</organism>
<gene>
    <name evidence="4" type="ORF">MENT_LOCUS5129</name>
</gene>
<dbReference type="EMBL" id="CAJEWN010000018">
    <property type="protein sequence ID" value="CAD2136551.1"/>
    <property type="molecule type" value="Genomic_DNA"/>
</dbReference>
<feature type="chain" id="PRO_5027662991" evidence="3">
    <location>
        <begin position="23"/>
        <end position="466"/>
    </location>
</feature>
<evidence type="ECO:0000313" key="4">
    <source>
        <dbReference type="EMBL" id="CAD2136551.1"/>
    </source>
</evidence>
<evidence type="ECO:0000256" key="1">
    <source>
        <dbReference type="SAM" id="MobiDB-lite"/>
    </source>
</evidence>
<feature type="transmembrane region" description="Helical" evidence="2">
    <location>
        <begin position="366"/>
        <end position="390"/>
    </location>
</feature>
<dbReference type="AlphaFoldDB" id="A0A6V7TWM9"/>
<feature type="region of interest" description="Disordered" evidence="1">
    <location>
        <begin position="419"/>
        <end position="448"/>
    </location>
</feature>
<name>A0A6V7TWM9_MELEN</name>
<dbReference type="OrthoDB" id="5907675at2759"/>
<feature type="compositionally biased region" description="Low complexity" evidence="1">
    <location>
        <begin position="419"/>
        <end position="439"/>
    </location>
</feature>
<feature type="signal peptide" evidence="3">
    <location>
        <begin position="1"/>
        <end position="22"/>
    </location>
</feature>
<protein>
    <submittedName>
        <fullName evidence="4">Uncharacterized protein</fullName>
    </submittedName>
</protein>
<keyword evidence="2" id="KW-1133">Transmembrane helix</keyword>
<keyword evidence="2" id="KW-0472">Membrane</keyword>
<keyword evidence="3" id="KW-0732">Signal</keyword>
<comment type="caution">
    <text evidence="4">The sequence shown here is derived from an EMBL/GenBank/DDBJ whole genome shotgun (WGS) entry which is preliminary data.</text>
</comment>
<dbReference type="Proteomes" id="UP000580250">
    <property type="component" value="Unassembled WGS sequence"/>
</dbReference>
<evidence type="ECO:0000313" key="5">
    <source>
        <dbReference type="Proteomes" id="UP000580250"/>
    </source>
</evidence>
<proteinExistence type="predicted"/>
<evidence type="ECO:0000256" key="3">
    <source>
        <dbReference type="SAM" id="SignalP"/>
    </source>
</evidence>